<accession>A0ABM0PQS9</accession>
<feature type="compositionally biased region" description="Polar residues" evidence="11">
    <location>
        <begin position="401"/>
        <end position="418"/>
    </location>
</feature>
<evidence type="ECO:0000256" key="7">
    <source>
        <dbReference type="ARBA" id="ARBA00022741"/>
    </source>
</evidence>
<sequence length="495" mass="54635">MAGVGGVVGGVILDESVLLASQQLQHPDSSSSSSHSSSNCASFQPDAHFLLSKLRHSNIPTGISYGPGLEAHKVSILKEVATQYSIHCFILDASSIDDTTREVKLAWSNIGGCILYLVSNKKRDIYPKLSKCGWLITILNVEGSSACENSSMVYINKLQELPLTICHINRKRGAFPMYPTQDGLMFVPLTFELPLSPQLQEVDVVLHKATDEIISIDLNSSLQSSNTITYSRGMQELQRYMEHHLDLCVIDPLNYIYPVLDRLKIQHILLGLEDLKTRGCRAIRGANFLKVDDFNQAGLIQSLSEAKLALPSIVKPQVACGVADSHSMAIVFRVEDFKDLTVPLPAIIQEYVDHSSTLYKFYVLGEKVYHAVKNSTPNADTLMKLSGSNELKPLVFDSLKSPPTTKGNPNSGDGNSSKATDHCIDLELVTSAANWLMRKLELTIFGFDVVIQEGTGDHVIVDVNYLPSFKEVPNEVAIPAFWDAIKKKFELKRTT</sequence>
<name>A0ABM0PQS9_PRUMU</name>
<keyword evidence="10" id="KW-0460">Magnesium</keyword>
<feature type="region of interest" description="Disordered" evidence="11">
    <location>
        <begin position="398"/>
        <end position="418"/>
    </location>
</feature>
<dbReference type="InterPro" id="IPR040464">
    <property type="entry name" value="InsP(3)kin_ATP-grasp"/>
</dbReference>
<reference evidence="14" key="2">
    <citation type="submission" date="2025-08" db="UniProtKB">
        <authorList>
            <consortium name="RefSeq"/>
        </authorList>
    </citation>
    <scope>IDENTIFICATION</scope>
</reference>
<dbReference type="InterPro" id="IPR008656">
    <property type="entry name" value="Inositol_tetrakis-P_1-kinase"/>
</dbReference>
<dbReference type="EC" id="2.7.1.159" evidence="4"/>
<dbReference type="Pfam" id="PF05770">
    <property type="entry name" value="Ins134_P3_kin"/>
    <property type="match status" value="1"/>
</dbReference>
<dbReference type="Gene3D" id="3.30.470.20">
    <property type="entry name" value="ATP-grasp fold, B domain"/>
    <property type="match status" value="1"/>
</dbReference>
<evidence type="ECO:0000256" key="1">
    <source>
        <dbReference type="ARBA" id="ARBA00001946"/>
    </source>
</evidence>
<evidence type="ECO:0000256" key="2">
    <source>
        <dbReference type="ARBA" id="ARBA00009601"/>
    </source>
</evidence>
<evidence type="ECO:0000256" key="10">
    <source>
        <dbReference type="ARBA" id="ARBA00022842"/>
    </source>
</evidence>
<keyword evidence="13" id="KW-1185">Reference proteome</keyword>
<comment type="similarity">
    <text evidence="2">Belongs to the ITPK1 family.</text>
</comment>
<comment type="subunit">
    <text evidence="3">Monomer.</text>
</comment>
<dbReference type="PANTHER" id="PTHR14217">
    <property type="entry name" value="INOSITOL-TETRAKISPHOSPHATE 1-KINASE"/>
    <property type="match status" value="1"/>
</dbReference>
<dbReference type="GeneID" id="103341342"/>
<reference evidence="13" key="1">
    <citation type="journal article" date="2012" name="Nat. Commun.">
        <title>The genome of Prunus mume.</title>
        <authorList>
            <person name="Zhang Q."/>
            <person name="Chen W."/>
            <person name="Sun L."/>
            <person name="Zhao F."/>
            <person name="Huang B."/>
            <person name="Yang W."/>
            <person name="Tao Y."/>
            <person name="Wang J."/>
            <person name="Yuan Z."/>
            <person name="Fan G."/>
            <person name="Xing Z."/>
            <person name="Han C."/>
            <person name="Pan H."/>
            <person name="Zhong X."/>
            <person name="Shi W."/>
            <person name="Liang X."/>
            <person name="Du D."/>
            <person name="Sun F."/>
            <person name="Xu Z."/>
            <person name="Hao R."/>
            <person name="Lv T."/>
            <person name="Lv Y."/>
            <person name="Zheng Z."/>
            <person name="Sun M."/>
            <person name="Luo L."/>
            <person name="Cai M."/>
            <person name="Gao Y."/>
            <person name="Wang J."/>
            <person name="Yin Y."/>
            <person name="Xu X."/>
            <person name="Cheng T."/>
            <person name="Wang J."/>
        </authorList>
    </citation>
    <scope>NUCLEOTIDE SEQUENCE [LARGE SCALE GENOMIC DNA]</scope>
</reference>
<evidence type="ECO:0000256" key="5">
    <source>
        <dbReference type="ARBA" id="ARBA00022679"/>
    </source>
</evidence>
<dbReference type="PIRSF" id="PIRSF038163">
    <property type="entry name" value="ITPK_uncN"/>
    <property type="match status" value="1"/>
</dbReference>
<evidence type="ECO:0000256" key="11">
    <source>
        <dbReference type="SAM" id="MobiDB-lite"/>
    </source>
</evidence>
<evidence type="ECO:0000313" key="13">
    <source>
        <dbReference type="Proteomes" id="UP000694861"/>
    </source>
</evidence>
<feature type="domain" description="Inositol 1,3,4-trisphosphate 5/6-kinase ATP-grasp" evidence="12">
    <location>
        <begin position="296"/>
        <end position="474"/>
    </location>
</feature>
<evidence type="ECO:0000256" key="9">
    <source>
        <dbReference type="ARBA" id="ARBA00022840"/>
    </source>
</evidence>
<evidence type="ECO:0000313" key="14">
    <source>
        <dbReference type="RefSeq" id="XP_008243077.1"/>
    </source>
</evidence>
<keyword evidence="7" id="KW-0547">Nucleotide-binding</keyword>
<evidence type="ECO:0000259" key="12">
    <source>
        <dbReference type="Pfam" id="PF05770"/>
    </source>
</evidence>
<evidence type="ECO:0000256" key="4">
    <source>
        <dbReference type="ARBA" id="ARBA00012017"/>
    </source>
</evidence>
<protein>
    <recommendedName>
        <fullName evidence="4">inositol-1,3,4-trisphosphate 5/6-kinase</fullName>
        <ecNumber evidence="4">2.7.1.159</ecNumber>
    </recommendedName>
</protein>
<keyword evidence="9" id="KW-0067">ATP-binding</keyword>
<organism evidence="13 14">
    <name type="scientific">Prunus mume</name>
    <name type="common">Japanese apricot</name>
    <name type="synonym">Armeniaca mume</name>
    <dbReference type="NCBI Taxonomy" id="102107"/>
    <lineage>
        <taxon>Eukaryota</taxon>
        <taxon>Viridiplantae</taxon>
        <taxon>Streptophyta</taxon>
        <taxon>Embryophyta</taxon>
        <taxon>Tracheophyta</taxon>
        <taxon>Spermatophyta</taxon>
        <taxon>Magnoliopsida</taxon>
        <taxon>eudicotyledons</taxon>
        <taxon>Gunneridae</taxon>
        <taxon>Pentapetalae</taxon>
        <taxon>rosids</taxon>
        <taxon>fabids</taxon>
        <taxon>Rosales</taxon>
        <taxon>Rosaceae</taxon>
        <taxon>Amygdaloideae</taxon>
        <taxon>Amygdaleae</taxon>
        <taxon>Prunus</taxon>
    </lineage>
</organism>
<dbReference type="Proteomes" id="UP000694861">
    <property type="component" value="Linkage group LG8"/>
</dbReference>
<dbReference type="RefSeq" id="XP_008243077.1">
    <property type="nucleotide sequence ID" value="XM_008244855.1"/>
</dbReference>
<keyword evidence="6" id="KW-0479">Metal-binding</keyword>
<evidence type="ECO:0000256" key="8">
    <source>
        <dbReference type="ARBA" id="ARBA00022777"/>
    </source>
</evidence>
<proteinExistence type="inferred from homology"/>
<keyword evidence="8" id="KW-0418">Kinase</keyword>
<evidence type="ECO:0000256" key="3">
    <source>
        <dbReference type="ARBA" id="ARBA00011245"/>
    </source>
</evidence>
<dbReference type="PANTHER" id="PTHR14217:SF1">
    <property type="entry name" value="INOSITOL-TETRAKISPHOSPHATE 1-KINASE"/>
    <property type="match status" value="1"/>
</dbReference>
<gene>
    <name evidence="14" type="primary">LOC103341342</name>
</gene>
<keyword evidence="5" id="KW-0808">Transferase</keyword>
<evidence type="ECO:0000256" key="6">
    <source>
        <dbReference type="ARBA" id="ARBA00022723"/>
    </source>
</evidence>
<comment type="cofactor">
    <cofactor evidence="1">
        <name>Mg(2+)</name>
        <dbReference type="ChEBI" id="CHEBI:18420"/>
    </cofactor>
</comment>